<dbReference type="GO" id="GO:0030527">
    <property type="term" value="F:structural constituent of chromatin"/>
    <property type="evidence" value="ECO:0007669"/>
    <property type="project" value="InterPro"/>
</dbReference>
<dbReference type="Gramene" id="rna44599">
    <property type="protein sequence ID" value="RHN38641.1"/>
    <property type="gene ID" value="gene44599"/>
</dbReference>
<comment type="caution">
    <text evidence="2">The sequence shown here is derived from an EMBL/GenBank/DDBJ whole genome shotgun (WGS) entry which is preliminary data.</text>
</comment>
<reference evidence="3" key="1">
    <citation type="journal article" date="2018" name="Nat. Plants">
        <title>Whole-genome landscape of Medicago truncatula symbiotic genes.</title>
        <authorList>
            <person name="Pecrix Y."/>
            <person name="Staton S.E."/>
            <person name="Sallet E."/>
            <person name="Lelandais-Briere C."/>
            <person name="Moreau S."/>
            <person name="Carrere S."/>
            <person name="Blein T."/>
            <person name="Jardinaud M.F."/>
            <person name="Latrasse D."/>
            <person name="Zouine M."/>
            <person name="Zahm M."/>
            <person name="Kreplak J."/>
            <person name="Mayjonade B."/>
            <person name="Satge C."/>
            <person name="Perez M."/>
            <person name="Cauet S."/>
            <person name="Marande W."/>
            <person name="Chantry-Darmon C."/>
            <person name="Lopez-Roques C."/>
            <person name="Bouchez O."/>
            <person name="Berard A."/>
            <person name="Debelle F."/>
            <person name="Munos S."/>
            <person name="Bendahmane A."/>
            <person name="Berges H."/>
            <person name="Niebel A."/>
            <person name="Buitink J."/>
            <person name="Frugier F."/>
            <person name="Benhamed M."/>
            <person name="Crespi M."/>
            <person name="Gouzy J."/>
            <person name="Gamas P."/>
        </authorList>
    </citation>
    <scope>NUCLEOTIDE SEQUENCE [LARGE SCALE GENOMIC DNA]</scope>
    <source>
        <strain evidence="3">cv. Jemalong A17</strain>
    </source>
</reference>
<protein>
    <submittedName>
        <fullName evidence="2">Putative transcription factor Hap3/NF-YB family</fullName>
    </submittedName>
</protein>
<organism evidence="2 3">
    <name type="scientific">Medicago truncatula</name>
    <name type="common">Barrel medic</name>
    <name type="synonym">Medicago tribuloides</name>
    <dbReference type="NCBI Taxonomy" id="3880"/>
    <lineage>
        <taxon>Eukaryota</taxon>
        <taxon>Viridiplantae</taxon>
        <taxon>Streptophyta</taxon>
        <taxon>Embryophyta</taxon>
        <taxon>Tracheophyta</taxon>
        <taxon>Spermatophyta</taxon>
        <taxon>Magnoliopsida</taxon>
        <taxon>eudicotyledons</taxon>
        <taxon>Gunneridae</taxon>
        <taxon>Pentapetalae</taxon>
        <taxon>rosids</taxon>
        <taxon>fabids</taxon>
        <taxon>Fabales</taxon>
        <taxon>Fabaceae</taxon>
        <taxon>Papilionoideae</taxon>
        <taxon>50 kb inversion clade</taxon>
        <taxon>NPAAA clade</taxon>
        <taxon>Hologalegina</taxon>
        <taxon>IRL clade</taxon>
        <taxon>Trifolieae</taxon>
        <taxon>Medicago</taxon>
    </lineage>
</organism>
<dbReference type="AlphaFoldDB" id="A0A396GE86"/>
<dbReference type="GO" id="GO:0046982">
    <property type="term" value="F:protein heterodimerization activity"/>
    <property type="evidence" value="ECO:0007669"/>
    <property type="project" value="InterPro"/>
</dbReference>
<comment type="similarity">
    <text evidence="1">Belongs to the histone H2B family.</text>
</comment>
<dbReference type="InterPro" id="IPR000558">
    <property type="entry name" value="Histone_H2B"/>
</dbReference>
<evidence type="ECO:0000313" key="3">
    <source>
        <dbReference type="Proteomes" id="UP000265566"/>
    </source>
</evidence>
<dbReference type="GO" id="GO:0003677">
    <property type="term" value="F:DNA binding"/>
    <property type="evidence" value="ECO:0007669"/>
    <property type="project" value="InterPro"/>
</dbReference>
<dbReference type="InterPro" id="IPR009072">
    <property type="entry name" value="Histone-fold"/>
</dbReference>
<dbReference type="SUPFAM" id="SSF47113">
    <property type="entry name" value="Histone-fold"/>
    <property type="match status" value="1"/>
</dbReference>
<sequence length="109" mass="12778">METNETQRVRKYELLKFSFLWQLELTNIRKQVCPDLELQLGGMKMMDSMVNYFMKKLIAEATKHVDSNCLDVREIMAAVYQVFPEELAKNAHQRGLEAVNQTLPKREGR</sequence>
<name>A0A396GE86_MEDTR</name>
<proteinExistence type="inferred from homology"/>
<evidence type="ECO:0000256" key="1">
    <source>
        <dbReference type="ARBA" id="ARBA00006846"/>
    </source>
</evidence>
<dbReference type="Proteomes" id="UP000265566">
    <property type="component" value="Chromosome 8"/>
</dbReference>
<evidence type="ECO:0000313" key="2">
    <source>
        <dbReference type="EMBL" id="RHN38641.1"/>
    </source>
</evidence>
<dbReference type="EMBL" id="PSQE01000008">
    <property type="protein sequence ID" value="RHN38641.1"/>
    <property type="molecule type" value="Genomic_DNA"/>
</dbReference>
<dbReference type="Gene3D" id="1.10.20.10">
    <property type="entry name" value="Histone, subunit A"/>
    <property type="match status" value="1"/>
</dbReference>
<accession>A0A396GE86</accession>
<gene>
    <name evidence="2" type="ORF">MtrunA17_Chr8g0335401</name>
</gene>
<dbReference type="PANTHER" id="PTHR23428">
    <property type="entry name" value="HISTONE H2B"/>
    <property type="match status" value="1"/>
</dbReference>
<dbReference type="GO" id="GO:0000786">
    <property type="term" value="C:nucleosome"/>
    <property type="evidence" value="ECO:0007669"/>
    <property type="project" value="InterPro"/>
</dbReference>